<dbReference type="SUPFAM" id="SSF53613">
    <property type="entry name" value="Ribokinase-like"/>
    <property type="match status" value="1"/>
</dbReference>
<keyword evidence="2 4" id="KW-0418">Kinase</keyword>
<proteinExistence type="predicted"/>
<evidence type="ECO:0000313" key="5">
    <source>
        <dbReference type="Proteomes" id="UP000318626"/>
    </source>
</evidence>
<sequence>MGLNPCMVSAIGKDDPGQQVLKAMQTWGMSAEQIQTVEDKPTGAVEVTLKGGEPVFDILKDRAWDYIQPPAIKDYSNYSYLYYGSLAYRSERTAATIRQIIEESKLPRFVDLNVRPPWFDTSWVSQLVDGADWLKLNHDELHRLTQMPCDTRDDVRKAVDKLRTAHKVANFCITSGSKGAYLATSDGDGIEIAVTPPHPLVDTVGAGDGFASVLLAGLISGRPLRQVGEAASRFAGKVCENHGATCQDKTFYENVFD</sequence>
<dbReference type="PANTHER" id="PTHR10584:SF166">
    <property type="entry name" value="RIBOKINASE"/>
    <property type="match status" value="1"/>
</dbReference>
<dbReference type="Pfam" id="PF00294">
    <property type="entry name" value="PfkB"/>
    <property type="match status" value="1"/>
</dbReference>
<dbReference type="GO" id="GO:0016301">
    <property type="term" value="F:kinase activity"/>
    <property type="evidence" value="ECO:0007669"/>
    <property type="project" value="UniProtKB-KW"/>
</dbReference>
<evidence type="ECO:0000259" key="3">
    <source>
        <dbReference type="Pfam" id="PF00294"/>
    </source>
</evidence>
<keyword evidence="5" id="KW-1185">Reference proteome</keyword>
<evidence type="ECO:0000313" key="4">
    <source>
        <dbReference type="EMBL" id="QDU76138.1"/>
    </source>
</evidence>
<reference evidence="5" key="1">
    <citation type="submission" date="2019-02" db="EMBL/GenBank/DDBJ databases">
        <title>Deep-cultivation of Planctomycetes and their phenomic and genomic characterization uncovers novel biology.</title>
        <authorList>
            <person name="Wiegand S."/>
            <person name="Jogler M."/>
            <person name="Boedeker C."/>
            <person name="Pinto D."/>
            <person name="Vollmers J."/>
            <person name="Rivas-Marin E."/>
            <person name="Kohn T."/>
            <person name="Peeters S.H."/>
            <person name="Heuer A."/>
            <person name="Rast P."/>
            <person name="Oberbeckmann S."/>
            <person name="Bunk B."/>
            <person name="Jeske O."/>
            <person name="Meyerdierks A."/>
            <person name="Storesund J.E."/>
            <person name="Kallscheuer N."/>
            <person name="Luecker S."/>
            <person name="Lage O.M."/>
            <person name="Pohl T."/>
            <person name="Merkel B.J."/>
            <person name="Hornburger P."/>
            <person name="Mueller R.-W."/>
            <person name="Bruemmer F."/>
            <person name="Labrenz M."/>
            <person name="Spormann A.M."/>
            <person name="Op den Camp H."/>
            <person name="Overmann J."/>
            <person name="Amann R."/>
            <person name="Jetten M.S.M."/>
            <person name="Mascher T."/>
            <person name="Medema M.H."/>
            <person name="Devos D.P."/>
            <person name="Kaster A.-K."/>
            <person name="Ovreas L."/>
            <person name="Rohde M."/>
            <person name="Galperin M.Y."/>
            <person name="Jogler C."/>
        </authorList>
    </citation>
    <scope>NUCLEOTIDE SEQUENCE [LARGE SCALE GENOMIC DNA]</scope>
    <source>
        <strain evidence="5">Pan97</strain>
    </source>
</reference>
<organism evidence="4 5">
    <name type="scientific">Bremerella volcania</name>
    <dbReference type="NCBI Taxonomy" id="2527984"/>
    <lineage>
        <taxon>Bacteria</taxon>
        <taxon>Pseudomonadati</taxon>
        <taxon>Planctomycetota</taxon>
        <taxon>Planctomycetia</taxon>
        <taxon>Pirellulales</taxon>
        <taxon>Pirellulaceae</taxon>
        <taxon>Bremerella</taxon>
    </lineage>
</organism>
<dbReference type="AlphaFoldDB" id="A0A518CA80"/>
<gene>
    <name evidence="4" type="ORF">Pan97_31830</name>
</gene>
<keyword evidence="1" id="KW-0808">Transferase</keyword>
<dbReference type="PANTHER" id="PTHR10584">
    <property type="entry name" value="SUGAR KINASE"/>
    <property type="match status" value="1"/>
</dbReference>
<dbReference type="KEGG" id="bvo:Pan97_31830"/>
<evidence type="ECO:0000256" key="1">
    <source>
        <dbReference type="ARBA" id="ARBA00022679"/>
    </source>
</evidence>
<name>A0A518CA80_9BACT</name>
<dbReference type="InterPro" id="IPR011611">
    <property type="entry name" value="PfkB_dom"/>
</dbReference>
<accession>A0A518CA80</accession>
<protein>
    <submittedName>
        <fullName evidence="4">Aminoimidazole riboside kinase</fullName>
    </submittedName>
</protein>
<dbReference type="Gene3D" id="3.40.1190.20">
    <property type="match status" value="1"/>
</dbReference>
<evidence type="ECO:0000256" key="2">
    <source>
        <dbReference type="ARBA" id="ARBA00022777"/>
    </source>
</evidence>
<dbReference type="EMBL" id="CP036289">
    <property type="protein sequence ID" value="QDU76138.1"/>
    <property type="molecule type" value="Genomic_DNA"/>
</dbReference>
<dbReference type="InterPro" id="IPR029056">
    <property type="entry name" value="Ribokinase-like"/>
</dbReference>
<feature type="domain" description="Carbohydrate kinase PfkB" evidence="3">
    <location>
        <begin position="2"/>
        <end position="245"/>
    </location>
</feature>
<dbReference type="Proteomes" id="UP000318626">
    <property type="component" value="Chromosome"/>
</dbReference>